<feature type="binding site" evidence="9">
    <location>
        <position position="259"/>
    </location>
    <ligand>
        <name>L-citrulline</name>
        <dbReference type="ChEBI" id="CHEBI:57743"/>
    </ligand>
</feature>
<feature type="binding site" evidence="9">
    <location>
        <begin position="7"/>
        <end position="15"/>
    </location>
    <ligand>
        <name>ATP</name>
        <dbReference type="ChEBI" id="CHEBI:30616"/>
    </ligand>
</feature>
<feature type="binding site" evidence="9">
    <location>
        <position position="85"/>
    </location>
    <ligand>
        <name>L-citrulline</name>
        <dbReference type="ChEBI" id="CHEBI:57743"/>
    </ligand>
</feature>
<dbReference type="InterPro" id="IPR048268">
    <property type="entry name" value="Arginosuc_syn_C"/>
</dbReference>
<feature type="binding site" evidence="9">
    <location>
        <position position="122"/>
    </location>
    <ligand>
        <name>L-aspartate</name>
        <dbReference type="ChEBI" id="CHEBI:29991"/>
    </ligand>
</feature>
<keyword evidence="8 9" id="KW-0067">ATP-binding</keyword>
<feature type="binding site" evidence="9">
    <location>
        <position position="115"/>
    </location>
    <ligand>
        <name>ATP</name>
        <dbReference type="ChEBI" id="CHEBI:30616"/>
    </ligand>
</feature>
<dbReference type="Gene3D" id="1.20.5.470">
    <property type="entry name" value="Single helix bin"/>
    <property type="match status" value="1"/>
</dbReference>
<evidence type="ECO:0000259" key="11">
    <source>
        <dbReference type="Pfam" id="PF20979"/>
    </source>
</evidence>
<gene>
    <name evidence="9 12" type="primary">argG</name>
    <name evidence="12" type="ORF">BWY73_00145</name>
</gene>
<keyword evidence="4 9" id="KW-0055">Arginine biosynthesis</keyword>
<name>A0A1V5MLM1_UNCT6</name>
<accession>A0A1V5MLM1</accession>
<dbReference type="GO" id="GO:0000053">
    <property type="term" value="P:argininosuccinate metabolic process"/>
    <property type="evidence" value="ECO:0007669"/>
    <property type="project" value="TreeGrafter"/>
</dbReference>
<dbReference type="Proteomes" id="UP000485484">
    <property type="component" value="Unassembled WGS sequence"/>
</dbReference>
<dbReference type="NCBIfam" id="NF001770">
    <property type="entry name" value="PRK00509.1"/>
    <property type="match status" value="1"/>
</dbReference>
<dbReference type="InterPro" id="IPR023434">
    <property type="entry name" value="Arginosuc_synth_type_1_subfam"/>
</dbReference>
<dbReference type="GO" id="GO:0006526">
    <property type="term" value="P:L-arginine biosynthetic process"/>
    <property type="evidence" value="ECO:0007669"/>
    <property type="project" value="UniProtKB-UniRule"/>
</dbReference>
<feature type="domain" description="Arginosuccinate synthase C-terminal" evidence="11">
    <location>
        <begin position="173"/>
        <end position="387"/>
    </location>
</feature>
<dbReference type="Gene3D" id="3.90.1260.10">
    <property type="entry name" value="Argininosuccinate synthetase, chain A, domain 2"/>
    <property type="match status" value="1"/>
</dbReference>
<evidence type="ECO:0000256" key="6">
    <source>
        <dbReference type="ARBA" id="ARBA00022605"/>
    </source>
</evidence>
<dbReference type="GO" id="GO:0004055">
    <property type="term" value="F:argininosuccinate synthase activity"/>
    <property type="evidence" value="ECO:0007669"/>
    <property type="project" value="UniProtKB-UniRule"/>
</dbReference>
<evidence type="ECO:0000256" key="3">
    <source>
        <dbReference type="ARBA" id="ARBA00012286"/>
    </source>
</evidence>
<comment type="similarity">
    <text evidence="9">Belongs to the argininosuccinate synthase family. Type 1 subfamily.</text>
</comment>
<dbReference type="AlphaFoldDB" id="A0A1V5MLM1"/>
<dbReference type="Gene3D" id="3.40.50.620">
    <property type="entry name" value="HUPs"/>
    <property type="match status" value="1"/>
</dbReference>
<dbReference type="EMBL" id="MWAK01000010">
    <property type="protein sequence ID" value="OPZ93721.1"/>
    <property type="molecule type" value="Genomic_DNA"/>
</dbReference>
<dbReference type="GO" id="GO:0005737">
    <property type="term" value="C:cytoplasm"/>
    <property type="evidence" value="ECO:0007669"/>
    <property type="project" value="UniProtKB-SubCell"/>
</dbReference>
<reference evidence="12" key="1">
    <citation type="submission" date="2017-02" db="EMBL/GenBank/DDBJ databases">
        <title>Delving into the versatile metabolic prowess of the omnipresent phylum Bacteroidetes.</title>
        <authorList>
            <person name="Nobu M.K."/>
            <person name="Mei R."/>
            <person name="Narihiro T."/>
            <person name="Kuroda K."/>
            <person name="Liu W.-T."/>
        </authorList>
    </citation>
    <scope>NUCLEOTIDE SEQUENCE</scope>
    <source>
        <strain evidence="12">ADurb.Bin417</strain>
    </source>
</reference>
<evidence type="ECO:0000256" key="4">
    <source>
        <dbReference type="ARBA" id="ARBA00022571"/>
    </source>
</evidence>
<dbReference type="PANTHER" id="PTHR11587">
    <property type="entry name" value="ARGININOSUCCINATE SYNTHASE"/>
    <property type="match status" value="1"/>
</dbReference>
<evidence type="ECO:0000259" key="10">
    <source>
        <dbReference type="Pfam" id="PF00764"/>
    </source>
</evidence>
<feature type="binding site" evidence="9">
    <location>
        <position position="125"/>
    </location>
    <ligand>
        <name>L-citrulline</name>
        <dbReference type="ChEBI" id="CHEBI:57743"/>
    </ligand>
</feature>
<dbReference type="InterPro" id="IPR001518">
    <property type="entry name" value="Arginosuc_synth"/>
</dbReference>
<evidence type="ECO:0000256" key="2">
    <source>
        <dbReference type="ARBA" id="ARBA00011881"/>
    </source>
</evidence>
<dbReference type="EC" id="6.3.4.5" evidence="3 9"/>
<evidence type="ECO:0000256" key="1">
    <source>
        <dbReference type="ARBA" id="ARBA00004967"/>
    </source>
</evidence>
<feature type="binding site" evidence="9">
    <location>
        <position position="174"/>
    </location>
    <ligand>
        <name>L-citrulline</name>
        <dbReference type="ChEBI" id="CHEBI:57743"/>
    </ligand>
</feature>
<evidence type="ECO:0000256" key="5">
    <source>
        <dbReference type="ARBA" id="ARBA00022598"/>
    </source>
</evidence>
<dbReference type="InterPro" id="IPR024074">
    <property type="entry name" value="AS_cat/multimer_dom_body"/>
</dbReference>
<dbReference type="PROSITE" id="PS00565">
    <property type="entry name" value="ARGININOSUCCIN_SYN_2"/>
    <property type="match status" value="1"/>
</dbReference>
<feature type="binding site" evidence="9">
    <location>
        <position position="34"/>
    </location>
    <ligand>
        <name>ATP</name>
        <dbReference type="ChEBI" id="CHEBI:30616"/>
    </ligand>
</feature>
<comment type="caution">
    <text evidence="9">Lacks conserved residue(s) required for the propagation of feature annotation.</text>
</comment>
<keyword evidence="5 9" id="KW-0436">Ligase</keyword>
<dbReference type="PANTHER" id="PTHR11587:SF2">
    <property type="entry name" value="ARGININOSUCCINATE SYNTHASE"/>
    <property type="match status" value="1"/>
</dbReference>
<feature type="binding site" evidence="9">
    <location>
        <position position="121"/>
    </location>
    <ligand>
        <name>L-aspartate</name>
        <dbReference type="ChEBI" id="CHEBI:29991"/>
    </ligand>
</feature>
<protein>
    <recommendedName>
        <fullName evidence="3 9">Argininosuccinate synthase</fullName>
        <ecNumber evidence="3 9">6.3.4.5</ecNumber>
    </recommendedName>
    <alternativeName>
        <fullName evidence="9">Citrulline--aspartate ligase</fullName>
    </alternativeName>
</protein>
<proteinExistence type="inferred from homology"/>
<dbReference type="PROSITE" id="PS00564">
    <property type="entry name" value="ARGININOSUCCIN_SYN_1"/>
    <property type="match status" value="1"/>
</dbReference>
<sequence length="399" mass="45227">MEKAVLAYSGGLDTSVIIPYLREKYRLQVIAYTANLGQKIDPDFLRKKALASGAAGFYFDDLRETFVRDYIFPALAANALYQGRYPLATALSRPLIARRVVEVARREKAKFLSHGCTGKGNDQVRFELTWKALGPDFEIIAPLREWQFKTRDEEIEFARQRKIPVPVTRKSPYSLDENLWGVSIECGILEDPAVVPPEDAYQITTAPERAPDKPQVVRVAFEKGRPTALDGRRLEPVALIERLNRAGGRHGVGRVDLVEDRTVGLKSREIYEAPAATILITAHRELEKLTLTRSLWELKESLRERYAWMVYQGAWFTEEKEALDAFFNSTQKYVNGQVDLKLYKGSVTAIGRRSPDSLYSEALATYGRGDLFDRTAAKGFIDLAGLPLLLEGRRRLKRR</sequence>
<dbReference type="SUPFAM" id="SSF52402">
    <property type="entry name" value="Adenine nucleotide alpha hydrolases-like"/>
    <property type="match status" value="1"/>
</dbReference>
<organism evidence="12">
    <name type="scientific">candidate division TA06 bacterium ADurb.Bin417</name>
    <dbReference type="NCBI Taxonomy" id="1852828"/>
    <lineage>
        <taxon>Bacteria</taxon>
        <taxon>Bacteria division TA06</taxon>
    </lineage>
</organism>
<dbReference type="CDD" id="cd01999">
    <property type="entry name" value="ASS"/>
    <property type="match status" value="1"/>
</dbReference>
<dbReference type="FunFam" id="3.40.50.620:FF:000019">
    <property type="entry name" value="Argininosuccinate synthase"/>
    <property type="match status" value="1"/>
</dbReference>
<dbReference type="Pfam" id="PF00764">
    <property type="entry name" value="Arginosuc_synth"/>
    <property type="match status" value="1"/>
</dbReference>
<keyword evidence="9" id="KW-0963">Cytoplasm</keyword>
<feature type="binding site" evidence="9">
    <location>
        <position position="271"/>
    </location>
    <ligand>
        <name>L-citrulline</name>
        <dbReference type="ChEBI" id="CHEBI:57743"/>
    </ligand>
</feature>
<dbReference type="GO" id="GO:0000050">
    <property type="term" value="P:urea cycle"/>
    <property type="evidence" value="ECO:0007669"/>
    <property type="project" value="TreeGrafter"/>
</dbReference>
<feature type="binding site" evidence="9">
    <location>
        <position position="121"/>
    </location>
    <ligand>
        <name>L-citrulline</name>
        <dbReference type="ChEBI" id="CHEBI:57743"/>
    </ligand>
</feature>
<evidence type="ECO:0000256" key="7">
    <source>
        <dbReference type="ARBA" id="ARBA00022741"/>
    </source>
</evidence>
<dbReference type="HAMAP" id="MF_00005">
    <property type="entry name" value="Arg_succ_synth_type1"/>
    <property type="match status" value="1"/>
</dbReference>
<comment type="catalytic activity">
    <reaction evidence="9">
        <text>L-citrulline + L-aspartate + ATP = 2-(N(omega)-L-arginino)succinate + AMP + diphosphate + H(+)</text>
        <dbReference type="Rhea" id="RHEA:10932"/>
        <dbReference type="ChEBI" id="CHEBI:15378"/>
        <dbReference type="ChEBI" id="CHEBI:29991"/>
        <dbReference type="ChEBI" id="CHEBI:30616"/>
        <dbReference type="ChEBI" id="CHEBI:33019"/>
        <dbReference type="ChEBI" id="CHEBI:57472"/>
        <dbReference type="ChEBI" id="CHEBI:57743"/>
        <dbReference type="ChEBI" id="CHEBI:456215"/>
        <dbReference type="EC" id="6.3.4.5"/>
    </reaction>
</comment>
<dbReference type="FunFam" id="3.90.1260.10:FF:000007">
    <property type="entry name" value="Argininosuccinate synthase"/>
    <property type="match status" value="1"/>
</dbReference>
<keyword evidence="7 9" id="KW-0547">Nucleotide-binding</keyword>
<feature type="binding site" evidence="9">
    <location>
        <position position="117"/>
    </location>
    <ligand>
        <name>L-aspartate</name>
        <dbReference type="ChEBI" id="CHEBI:29991"/>
    </ligand>
</feature>
<dbReference type="Pfam" id="PF20979">
    <property type="entry name" value="Arginosuc_syn_C"/>
    <property type="match status" value="1"/>
</dbReference>
<dbReference type="UniPathway" id="UPA00068">
    <property type="reaction ID" value="UER00113"/>
</dbReference>
<dbReference type="GO" id="GO:0005524">
    <property type="term" value="F:ATP binding"/>
    <property type="evidence" value="ECO:0007669"/>
    <property type="project" value="UniProtKB-UniRule"/>
</dbReference>
<dbReference type="InterPro" id="IPR048267">
    <property type="entry name" value="Arginosuc_syn_N"/>
</dbReference>
<dbReference type="InterPro" id="IPR014729">
    <property type="entry name" value="Rossmann-like_a/b/a_fold"/>
</dbReference>
<comment type="subcellular location">
    <subcellularLocation>
        <location evidence="9">Cytoplasm</location>
    </subcellularLocation>
</comment>
<evidence type="ECO:0000313" key="12">
    <source>
        <dbReference type="EMBL" id="OPZ93721.1"/>
    </source>
</evidence>
<comment type="subunit">
    <text evidence="2 9">Homotetramer.</text>
</comment>
<keyword evidence="6 9" id="KW-0028">Amino-acid biosynthesis</keyword>
<comment type="caution">
    <text evidence="12">The sequence shown here is derived from an EMBL/GenBank/DDBJ whole genome shotgun (WGS) entry which is preliminary data.</text>
</comment>
<dbReference type="SUPFAM" id="SSF69864">
    <property type="entry name" value="Argininosuccinate synthetase, C-terminal domain"/>
    <property type="match status" value="1"/>
</dbReference>
<comment type="pathway">
    <text evidence="1 9">Amino-acid biosynthesis; L-arginine biosynthesis; L-arginine from L-ornithine and carbamoyl phosphate: step 2/3.</text>
</comment>
<evidence type="ECO:0000256" key="9">
    <source>
        <dbReference type="HAMAP-Rule" id="MF_00005"/>
    </source>
</evidence>
<feature type="domain" description="Arginosuccinate synthase-like N-terminal" evidence="10">
    <location>
        <begin position="3"/>
        <end position="164"/>
    </location>
</feature>
<dbReference type="NCBIfam" id="TIGR00032">
    <property type="entry name" value="argG"/>
    <property type="match status" value="1"/>
</dbReference>
<dbReference type="InterPro" id="IPR018223">
    <property type="entry name" value="Arginosuc_synth_CS"/>
</dbReference>
<feature type="binding site" evidence="9">
    <location>
        <position position="183"/>
    </location>
    <ligand>
        <name>L-citrulline</name>
        <dbReference type="ChEBI" id="CHEBI:57743"/>
    </ligand>
</feature>
<evidence type="ECO:0000256" key="8">
    <source>
        <dbReference type="ARBA" id="ARBA00022840"/>
    </source>
</evidence>